<name>A0A067SR79_GALM3</name>
<gene>
    <name evidence="2" type="ORF">GALMADRAFT_927553</name>
</gene>
<accession>A0A067SR79</accession>
<protein>
    <submittedName>
        <fullName evidence="2">Uncharacterized protein</fullName>
    </submittedName>
</protein>
<feature type="compositionally biased region" description="Polar residues" evidence="1">
    <location>
        <begin position="1"/>
        <end position="10"/>
    </location>
</feature>
<evidence type="ECO:0000313" key="2">
    <source>
        <dbReference type="EMBL" id="KDR69303.1"/>
    </source>
</evidence>
<feature type="region of interest" description="Disordered" evidence="1">
    <location>
        <begin position="1"/>
        <end position="195"/>
    </location>
</feature>
<feature type="compositionally biased region" description="Basic and acidic residues" evidence="1">
    <location>
        <begin position="105"/>
        <end position="127"/>
    </location>
</feature>
<dbReference type="AlphaFoldDB" id="A0A067SR79"/>
<organism evidence="2 3">
    <name type="scientific">Galerina marginata (strain CBS 339.88)</name>
    <dbReference type="NCBI Taxonomy" id="685588"/>
    <lineage>
        <taxon>Eukaryota</taxon>
        <taxon>Fungi</taxon>
        <taxon>Dikarya</taxon>
        <taxon>Basidiomycota</taxon>
        <taxon>Agaricomycotina</taxon>
        <taxon>Agaricomycetes</taxon>
        <taxon>Agaricomycetidae</taxon>
        <taxon>Agaricales</taxon>
        <taxon>Agaricineae</taxon>
        <taxon>Strophariaceae</taxon>
        <taxon>Galerina</taxon>
    </lineage>
</organism>
<sequence>MYMLGTSMSALVSPVPKTTAKNSTSYESRWSSKETHAPSLQPPSDPLHYIASSLDMQPQAQRPRGHGISKPQERQEASAYDDQIKYRSDENPRPQRKAKKSKLSGLKDKSLPRAEAEGRSFPRDDTRPQQMGGHYEFGRAVDPIYRPPSQIEPIQPQMVIGARSGGQRYPYEEDASRHFPPQPQGSSTSGSQATGGVLSLVDNTREFVDGAIILPFQSH</sequence>
<feature type="compositionally biased region" description="Polar residues" evidence="1">
    <location>
        <begin position="19"/>
        <end position="29"/>
    </location>
</feature>
<dbReference type="EMBL" id="KL142403">
    <property type="protein sequence ID" value="KDR69303.1"/>
    <property type="molecule type" value="Genomic_DNA"/>
</dbReference>
<reference evidence="3" key="1">
    <citation type="journal article" date="2014" name="Proc. Natl. Acad. Sci. U.S.A.">
        <title>Extensive sampling of basidiomycete genomes demonstrates inadequacy of the white-rot/brown-rot paradigm for wood decay fungi.</title>
        <authorList>
            <person name="Riley R."/>
            <person name="Salamov A.A."/>
            <person name="Brown D.W."/>
            <person name="Nagy L.G."/>
            <person name="Floudas D."/>
            <person name="Held B.W."/>
            <person name="Levasseur A."/>
            <person name="Lombard V."/>
            <person name="Morin E."/>
            <person name="Otillar R."/>
            <person name="Lindquist E.A."/>
            <person name="Sun H."/>
            <person name="LaButti K.M."/>
            <person name="Schmutz J."/>
            <person name="Jabbour D."/>
            <person name="Luo H."/>
            <person name="Baker S.E."/>
            <person name="Pisabarro A.G."/>
            <person name="Walton J.D."/>
            <person name="Blanchette R.A."/>
            <person name="Henrissat B."/>
            <person name="Martin F."/>
            <person name="Cullen D."/>
            <person name="Hibbett D.S."/>
            <person name="Grigoriev I.V."/>
        </authorList>
    </citation>
    <scope>NUCLEOTIDE SEQUENCE [LARGE SCALE GENOMIC DNA]</scope>
    <source>
        <strain evidence="3">CBS 339.88</strain>
    </source>
</reference>
<dbReference type="Proteomes" id="UP000027222">
    <property type="component" value="Unassembled WGS sequence"/>
</dbReference>
<evidence type="ECO:0000313" key="3">
    <source>
        <dbReference type="Proteomes" id="UP000027222"/>
    </source>
</evidence>
<keyword evidence="3" id="KW-1185">Reference proteome</keyword>
<feature type="compositionally biased region" description="Basic and acidic residues" evidence="1">
    <location>
        <begin position="71"/>
        <end position="93"/>
    </location>
</feature>
<proteinExistence type="predicted"/>
<evidence type="ECO:0000256" key="1">
    <source>
        <dbReference type="SAM" id="MobiDB-lite"/>
    </source>
</evidence>
<feature type="compositionally biased region" description="Low complexity" evidence="1">
    <location>
        <begin position="184"/>
        <end position="195"/>
    </location>
</feature>
<dbReference type="HOGENOM" id="CLU_1261599_0_0_1"/>